<reference evidence="3 4" key="1">
    <citation type="journal article" date="2013" name="Nature">
        <title>Anaerobic oxidation of methane coupled to nitrate reduction in a novel archaeal lineage.</title>
        <authorList>
            <person name="Haroon M.F."/>
            <person name="Hu S."/>
            <person name="Shi Y."/>
            <person name="Imelfort M."/>
            <person name="Keller J."/>
            <person name="Hugenholtz P."/>
            <person name="Yuan Z."/>
            <person name="Tyson G.W."/>
        </authorList>
    </citation>
    <scope>NUCLEOTIDE SEQUENCE [LARGE SCALE GENOMIC DNA]</scope>
    <source>
        <strain evidence="3 4">ANME-2d</strain>
    </source>
</reference>
<keyword evidence="1" id="KW-0472">Membrane</keyword>
<keyword evidence="1" id="KW-1133">Transmembrane helix</keyword>
<feature type="domain" description="Archaeal Type IV pilin N-terminal" evidence="2">
    <location>
        <begin position="9"/>
        <end position="92"/>
    </location>
</feature>
<accession>A0A062UTJ0</accession>
<feature type="transmembrane region" description="Helical" evidence="1">
    <location>
        <begin position="12"/>
        <end position="41"/>
    </location>
</feature>
<dbReference type="PANTHER" id="PTHR38138:SF1">
    <property type="entry name" value="ARCHAEAL TYPE IV PILIN N-TERMINAL DOMAIN-CONTAINING PROTEIN"/>
    <property type="match status" value="1"/>
</dbReference>
<evidence type="ECO:0000256" key="1">
    <source>
        <dbReference type="SAM" id="Phobius"/>
    </source>
</evidence>
<dbReference type="EMBL" id="JMIY01000008">
    <property type="protein sequence ID" value="KCZ70361.1"/>
    <property type="molecule type" value="Genomic_DNA"/>
</dbReference>
<dbReference type="Pfam" id="PF07790">
    <property type="entry name" value="Pilin_N"/>
    <property type="match status" value="1"/>
</dbReference>
<comment type="caution">
    <text evidence="3">The sequence shown here is derived from an EMBL/GenBank/DDBJ whole genome shotgun (WGS) entry which is preliminary data.</text>
</comment>
<dbReference type="InterPro" id="IPR012859">
    <property type="entry name" value="Pilin_N_archaeal"/>
</dbReference>
<evidence type="ECO:0000259" key="2">
    <source>
        <dbReference type="Pfam" id="PF07790"/>
    </source>
</evidence>
<organism evidence="3 4">
    <name type="scientific">Candidatus Methanoperedens nitratireducens</name>
    <dbReference type="NCBI Taxonomy" id="1392998"/>
    <lineage>
        <taxon>Archaea</taxon>
        <taxon>Methanobacteriati</taxon>
        <taxon>Methanobacteriota</taxon>
        <taxon>Stenosarchaea group</taxon>
        <taxon>Methanomicrobia</taxon>
        <taxon>Methanosarcinales</taxon>
        <taxon>ANME-2 cluster</taxon>
        <taxon>Candidatus Methanoperedentaceae</taxon>
        <taxon>Candidatus Methanoperedens</taxon>
    </lineage>
</organism>
<keyword evidence="4" id="KW-1185">Reference proteome</keyword>
<dbReference type="Proteomes" id="UP000027153">
    <property type="component" value="Unassembled WGS sequence"/>
</dbReference>
<sequence length="216" mass="22867">MKNFRGREDAVSSVIGVVLLLGLTVVMVSIIALSVFAFGALQPQQPAPQAKIEVREARGNIANLTGNEVVLIHKGGDNLYPDKVKIVIRGTGKEALKSGGDGGIGSAPTGSITITYNNLEGYNYVNYSGTRKDNYFLGHEDLEFAKIIQGDVWTAGEKIVLYGADGKASNYNNSVNKKWELNPGSSVTITLIDIPTSQVIAVASAKVKVSGQVVGS</sequence>
<dbReference type="RefSeq" id="WP_081810340.1">
    <property type="nucleotide sequence ID" value="NZ_JMIY01000008.1"/>
</dbReference>
<name>A0A062UTJ0_9EURY</name>
<keyword evidence="1" id="KW-0812">Transmembrane</keyword>
<dbReference type="AlphaFoldDB" id="A0A062UTJ0"/>
<evidence type="ECO:0000313" key="3">
    <source>
        <dbReference type="EMBL" id="KCZ70361.1"/>
    </source>
</evidence>
<dbReference type="PANTHER" id="PTHR38138">
    <property type="entry name" value="VNG6441H"/>
    <property type="match status" value="1"/>
</dbReference>
<proteinExistence type="predicted"/>
<gene>
    <name evidence="3" type="ORF">ANME2D_03276</name>
</gene>
<protein>
    <recommendedName>
        <fullName evidence="2">Archaeal Type IV pilin N-terminal domain-containing protein</fullName>
    </recommendedName>
</protein>
<evidence type="ECO:0000313" key="4">
    <source>
        <dbReference type="Proteomes" id="UP000027153"/>
    </source>
</evidence>